<keyword evidence="2" id="KW-1185">Reference proteome</keyword>
<dbReference type="Proteomes" id="UP000030762">
    <property type="component" value="Unassembled WGS sequence"/>
</dbReference>
<dbReference type="RefSeq" id="XP_008611717.1">
    <property type="nucleotide sequence ID" value="XM_008613495.1"/>
</dbReference>
<dbReference type="OrthoDB" id="62652at2759"/>
<protein>
    <submittedName>
        <fullName evidence="1">Uncharacterized protein</fullName>
    </submittedName>
</protein>
<gene>
    <name evidence="1" type="ORF">SDRG_07649</name>
</gene>
<dbReference type="AlphaFoldDB" id="T0QM14"/>
<dbReference type="InterPro" id="IPR011047">
    <property type="entry name" value="Quinoprotein_ADH-like_sf"/>
</dbReference>
<dbReference type="Gene3D" id="2.130.10.10">
    <property type="entry name" value="YVTN repeat-like/Quinoprotein amine dehydrogenase"/>
    <property type="match status" value="1"/>
</dbReference>
<evidence type="ECO:0000313" key="2">
    <source>
        <dbReference type="Proteomes" id="UP000030762"/>
    </source>
</evidence>
<proteinExistence type="predicted"/>
<dbReference type="SUPFAM" id="SSF50998">
    <property type="entry name" value="Quinoprotein alcohol dehydrogenase-like"/>
    <property type="match status" value="1"/>
</dbReference>
<dbReference type="VEuPathDB" id="FungiDB:SDRG_07649"/>
<dbReference type="OMA" id="ENQLCAY"/>
<name>T0QM14_SAPDV</name>
<dbReference type="EMBL" id="JH767153">
    <property type="protein sequence ID" value="EQC34845.1"/>
    <property type="molecule type" value="Genomic_DNA"/>
</dbReference>
<dbReference type="InterPro" id="IPR015943">
    <property type="entry name" value="WD40/YVTN_repeat-like_dom_sf"/>
</dbReference>
<organism evidence="1 2">
    <name type="scientific">Saprolegnia diclina (strain VS20)</name>
    <dbReference type="NCBI Taxonomy" id="1156394"/>
    <lineage>
        <taxon>Eukaryota</taxon>
        <taxon>Sar</taxon>
        <taxon>Stramenopiles</taxon>
        <taxon>Oomycota</taxon>
        <taxon>Saprolegniomycetes</taxon>
        <taxon>Saprolegniales</taxon>
        <taxon>Saprolegniaceae</taxon>
        <taxon>Saprolegnia</taxon>
    </lineage>
</organism>
<dbReference type="InParanoid" id="T0QM14"/>
<dbReference type="GeneID" id="19948376"/>
<accession>T0QM14</accession>
<evidence type="ECO:0000313" key="1">
    <source>
        <dbReference type="EMBL" id="EQC34845.1"/>
    </source>
</evidence>
<dbReference type="eggNOG" id="ENOG502S6D5">
    <property type="taxonomic scope" value="Eukaryota"/>
</dbReference>
<sequence length="309" mass="32320">MITALASGDELVLVGTAAGEMLCVNYFEPTTKDAVDLFDCIEWRQHVTLAAITCVAKAGNEVLAGSADGTVVLLDADTGVELRRYAMEGAVVAATWHHKVFLVSDHVGNVLGVDKFRLRWKKRMDMGGAPVHVQSMASVRLLDAENQLCAYVAMSLGGLELLLTHEGHVLCRLPSPTVITSIVPTIDGGRVFCGGANGTLYELISVGKGSALALQLCSVATVPFAISSLHMTATSVLLAGSTAPVLYSITLASMAATAISTPQAPAFVAQLPSSEEHATAMLLVLDDQETLCKVAVPSNDVDAKVEASA</sequence>
<reference evidence="1 2" key="1">
    <citation type="submission" date="2012-04" db="EMBL/GenBank/DDBJ databases">
        <title>The Genome Sequence of Saprolegnia declina VS20.</title>
        <authorList>
            <consortium name="The Broad Institute Genome Sequencing Platform"/>
            <person name="Russ C."/>
            <person name="Nusbaum C."/>
            <person name="Tyler B."/>
            <person name="van West P."/>
            <person name="Dieguez-Uribeondo J."/>
            <person name="de Bruijn I."/>
            <person name="Tripathy S."/>
            <person name="Jiang R."/>
            <person name="Young S.K."/>
            <person name="Zeng Q."/>
            <person name="Gargeya S."/>
            <person name="Fitzgerald M."/>
            <person name="Haas B."/>
            <person name="Abouelleil A."/>
            <person name="Alvarado L."/>
            <person name="Arachchi H.M."/>
            <person name="Berlin A."/>
            <person name="Chapman S.B."/>
            <person name="Goldberg J."/>
            <person name="Griggs A."/>
            <person name="Gujja S."/>
            <person name="Hansen M."/>
            <person name="Howarth C."/>
            <person name="Imamovic A."/>
            <person name="Larimer J."/>
            <person name="McCowen C."/>
            <person name="Montmayeur A."/>
            <person name="Murphy C."/>
            <person name="Neiman D."/>
            <person name="Pearson M."/>
            <person name="Priest M."/>
            <person name="Roberts A."/>
            <person name="Saif S."/>
            <person name="Shea T."/>
            <person name="Sisk P."/>
            <person name="Sykes S."/>
            <person name="Wortman J."/>
            <person name="Nusbaum C."/>
            <person name="Birren B."/>
        </authorList>
    </citation>
    <scope>NUCLEOTIDE SEQUENCE [LARGE SCALE GENOMIC DNA]</scope>
    <source>
        <strain evidence="1 2">VS20</strain>
    </source>
</reference>